<reference evidence="1 2" key="1">
    <citation type="submission" date="2022-05" db="EMBL/GenBank/DDBJ databases">
        <authorList>
            <consortium name="Genoscope - CEA"/>
            <person name="William W."/>
        </authorList>
    </citation>
    <scope>NUCLEOTIDE SEQUENCE [LARGE SCALE GENOMIC DNA]</scope>
</reference>
<dbReference type="EMBL" id="CALNXI010000433">
    <property type="protein sequence ID" value="CAH3027054.1"/>
    <property type="molecule type" value="Genomic_DNA"/>
</dbReference>
<comment type="caution">
    <text evidence="1">The sequence shown here is derived from an EMBL/GenBank/DDBJ whole genome shotgun (WGS) entry which is preliminary data.</text>
</comment>
<organism evidence="1 2">
    <name type="scientific">Porites evermanni</name>
    <dbReference type="NCBI Taxonomy" id="104178"/>
    <lineage>
        <taxon>Eukaryota</taxon>
        <taxon>Metazoa</taxon>
        <taxon>Cnidaria</taxon>
        <taxon>Anthozoa</taxon>
        <taxon>Hexacorallia</taxon>
        <taxon>Scleractinia</taxon>
        <taxon>Fungiina</taxon>
        <taxon>Poritidae</taxon>
        <taxon>Porites</taxon>
    </lineage>
</organism>
<sequence length="201" mass="22985">MIYQTLLRHRELPVMPMILRISRASIPSQTRKTLVCGCQAILSRTNKPLNSVRKPPNSSALFAELLGTSKAPKYVVHFIFLSSGAISAMQPKYGRQIFFYKAVDNLVLIDSEALPATRQSTRSTRSSSTNAITYIPKRSRTVTYQRSFFIRACRTWNVLPVELRASHISLASFKRSLFQYYNNALDLYDVDDIRTWRTICP</sequence>
<name>A0ABN8MEE5_9CNID</name>
<evidence type="ECO:0000313" key="1">
    <source>
        <dbReference type="EMBL" id="CAH3027054.1"/>
    </source>
</evidence>
<proteinExistence type="predicted"/>
<accession>A0ABN8MEE5</accession>
<gene>
    <name evidence="1" type="ORF">PEVE_00030595</name>
</gene>
<keyword evidence="2" id="KW-1185">Reference proteome</keyword>
<evidence type="ECO:0000313" key="2">
    <source>
        <dbReference type="Proteomes" id="UP001159427"/>
    </source>
</evidence>
<dbReference type="Proteomes" id="UP001159427">
    <property type="component" value="Unassembled WGS sequence"/>
</dbReference>
<feature type="non-terminal residue" evidence="1">
    <location>
        <position position="201"/>
    </location>
</feature>
<protein>
    <submittedName>
        <fullName evidence="1">Uncharacterized protein</fullName>
    </submittedName>
</protein>